<feature type="region of interest" description="Disordered" evidence="1">
    <location>
        <begin position="434"/>
        <end position="476"/>
    </location>
</feature>
<sequence>MGLLERVSARHAERFRRPAAENRFGWDDYLNLFERNPFGLGWFQTITGSQERIEGHFEGIVNLGYKRSGVVFACILARLLVFSEARFQWRGFNRGRPGALFGAPELALLERPWPGATTGDLLARMEQDSTLAGGFFATRRGGRGGQDRIVRMRPDWVTIVLGSYEDPDLQAFDLDAELIGYIYQPPGGQAEILLPEEVCHYAPVPDPIASYRGMSLLQSVIRDIEGDQAATTHKLRFFEQGATPNMVVTMDSAVTPEAFARFKAVMEAGHAGALNAYKTLYLGGGADVKTVGNSFEQMSYKAIQALGETRVAAAMGVPPVIVGLSEGLSSATYSNYSQARRRFGDGTLRPLWRNAAGSLANLLPPRPGAELWYDDRDVSFLREDQKDAAQIFSIQASTIATLVREGFTPESATAACAAQDSSLLVHTGLLSVQLQPPGTKFNQPNGSGQSDETEDDPEDDAADDEGTGPDEEEEQP</sequence>
<evidence type="ECO:0000313" key="3">
    <source>
        <dbReference type="Proteomes" id="UP000253303"/>
    </source>
</evidence>
<proteinExistence type="predicted"/>
<dbReference type="Proteomes" id="UP000253303">
    <property type="component" value="Unassembled WGS sequence"/>
</dbReference>
<comment type="caution">
    <text evidence="2">The sequence shown here is derived from an EMBL/GenBank/DDBJ whole genome shotgun (WGS) entry which is preliminary data.</text>
</comment>
<organism evidence="2 3">
    <name type="scientific">Spongiactinospora rosea</name>
    <dbReference type="NCBI Taxonomy" id="2248750"/>
    <lineage>
        <taxon>Bacteria</taxon>
        <taxon>Bacillati</taxon>
        <taxon>Actinomycetota</taxon>
        <taxon>Actinomycetes</taxon>
        <taxon>Streptosporangiales</taxon>
        <taxon>Streptosporangiaceae</taxon>
        <taxon>Spongiactinospora</taxon>
    </lineage>
</organism>
<protein>
    <submittedName>
        <fullName evidence="2">Phage portal protein</fullName>
    </submittedName>
</protein>
<name>A0A366M5Z6_9ACTN</name>
<evidence type="ECO:0000313" key="2">
    <source>
        <dbReference type="EMBL" id="RBQ21605.1"/>
    </source>
</evidence>
<keyword evidence="3" id="KW-1185">Reference proteome</keyword>
<dbReference type="RefSeq" id="WP_113978383.1">
    <property type="nucleotide sequence ID" value="NZ_QMEY01000001.1"/>
</dbReference>
<reference evidence="2 3" key="1">
    <citation type="submission" date="2018-06" db="EMBL/GenBank/DDBJ databases">
        <title>Sphaerisporangium craniellae sp. nov., isolated from a marine sponge in the South China Sea.</title>
        <authorList>
            <person name="Li L."/>
        </authorList>
    </citation>
    <scope>NUCLEOTIDE SEQUENCE [LARGE SCALE GENOMIC DNA]</scope>
    <source>
        <strain evidence="2 3">LHW63015</strain>
    </source>
</reference>
<dbReference type="EMBL" id="QMEY01000001">
    <property type="protein sequence ID" value="RBQ21605.1"/>
    <property type="molecule type" value="Genomic_DNA"/>
</dbReference>
<gene>
    <name evidence="2" type="ORF">DP939_02530</name>
</gene>
<dbReference type="OrthoDB" id="3321096at2"/>
<dbReference type="Pfam" id="PF04860">
    <property type="entry name" value="Phage_portal"/>
    <property type="match status" value="1"/>
</dbReference>
<feature type="compositionally biased region" description="Acidic residues" evidence="1">
    <location>
        <begin position="451"/>
        <end position="476"/>
    </location>
</feature>
<dbReference type="InterPro" id="IPR006944">
    <property type="entry name" value="Phage/GTA_portal"/>
</dbReference>
<accession>A0A366M5Z6</accession>
<feature type="compositionally biased region" description="Polar residues" evidence="1">
    <location>
        <begin position="434"/>
        <end position="450"/>
    </location>
</feature>
<evidence type="ECO:0000256" key="1">
    <source>
        <dbReference type="SAM" id="MobiDB-lite"/>
    </source>
</evidence>
<dbReference type="AlphaFoldDB" id="A0A366M5Z6"/>